<proteinExistence type="predicted"/>
<name>A0ABD2PT01_9PLAT</name>
<dbReference type="AlphaFoldDB" id="A0ABD2PT01"/>
<organism evidence="2 3">
    <name type="scientific">Cichlidogyrus casuarinus</name>
    <dbReference type="NCBI Taxonomy" id="1844966"/>
    <lineage>
        <taxon>Eukaryota</taxon>
        <taxon>Metazoa</taxon>
        <taxon>Spiralia</taxon>
        <taxon>Lophotrochozoa</taxon>
        <taxon>Platyhelminthes</taxon>
        <taxon>Monogenea</taxon>
        <taxon>Monopisthocotylea</taxon>
        <taxon>Dactylogyridea</taxon>
        <taxon>Ancyrocephalidae</taxon>
        <taxon>Cichlidogyrus</taxon>
    </lineage>
</organism>
<dbReference type="Proteomes" id="UP001626550">
    <property type="component" value="Unassembled WGS sequence"/>
</dbReference>
<reference evidence="2 3" key="1">
    <citation type="submission" date="2024-11" db="EMBL/GenBank/DDBJ databases">
        <title>Adaptive evolution of stress response genes in parasites aligns with host niche diversity.</title>
        <authorList>
            <person name="Hahn C."/>
            <person name="Resl P."/>
        </authorList>
    </citation>
    <scope>NUCLEOTIDE SEQUENCE [LARGE SCALE GENOMIC DNA]</scope>
    <source>
        <strain evidence="2">EGGRZ-B1_66</strain>
        <tissue evidence="2">Body</tissue>
    </source>
</reference>
<feature type="compositionally biased region" description="Basic and acidic residues" evidence="1">
    <location>
        <begin position="32"/>
        <end position="42"/>
    </location>
</feature>
<evidence type="ECO:0000313" key="2">
    <source>
        <dbReference type="EMBL" id="KAL3308871.1"/>
    </source>
</evidence>
<protein>
    <submittedName>
        <fullName evidence="2">Uncharacterized protein</fullName>
    </submittedName>
</protein>
<gene>
    <name evidence="2" type="ORF">Ciccas_012591</name>
</gene>
<evidence type="ECO:0000256" key="1">
    <source>
        <dbReference type="SAM" id="MobiDB-lite"/>
    </source>
</evidence>
<keyword evidence="3" id="KW-1185">Reference proteome</keyword>
<comment type="caution">
    <text evidence="2">The sequence shown here is derived from an EMBL/GenBank/DDBJ whole genome shotgun (WGS) entry which is preliminary data.</text>
</comment>
<sequence>MEDNVTIKAQLERATSELTAKTKSQLDLIQDMNRKGDQKFEEPSSPDGPGGEDHEFVAGVVSDRVSVQCGHAADLVVAAGPVAVSHRPELQTEKGRFEEIVKLRAELEEKGVRIKSLETKLDEKSVDKLTDKHLKSLRKTLNSALVLNSIDEKPSKQVVELAKRLGSGH</sequence>
<evidence type="ECO:0000313" key="3">
    <source>
        <dbReference type="Proteomes" id="UP001626550"/>
    </source>
</evidence>
<feature type="region of interest" description="Disordered" evidence="1">
    <location>
        <begin position="22"/>
        <end position="54"/>
    </location>
</feature>
<dbReference type="EMBL" id="JBJKFK010004585">
    <property type="protein sequence ID" value="KAL3308871.1"/>
    <property type="molecule type" value="Genomic_DNA"/>
</dbReference>
<accession>A0ABD2PT01</accession>